<name>A0A517R3S8_9PLAN</name>
<accession>A0A517R3S8</accession>
<dbReference type="AlphaFoldDB" id="A0A517R3S8"/>
<gene>
    <name evidence="1" type="ORF">Pan189_29010</name>
</gene>
<dbReference type="Proteomes" id="UP000317318">
    <property type="component" value="Chromosome"/>
</dbReference>
<dbReference type="OrthoDB" id="1268103at2"/>
<dbReference type="RefSeq" id="WP_145364609.1">
    <property type="nucleotide sequence ID" value="NZ_CP036268.1"/>
</dbReference>
<dbReference type="KEGG" id="svp:Pan189_29010"/>
<reference evidence="1 2" key="1">
    <citation type="submission" date="2019-02" db="EMBL/GenBank/DDBJ databases">
        <title>Deep-cultivation of Planctomycetes and their phenomic and genomic characterization uncovers novel biology.</title>
        <authorList>
            <person name="Wiegand S."/>
            <person name="Jogler M."/>
            <person name="Boedeker C."/>
            <person name="Pinto D."/>
            <person name="Vollmers J."/>
            <person name="Rivas-Marin E."/>
            <person name="Kohn T."/>
            <person name="Peeters S.H."/>
            <person name="Heuer A."/>
            <person name="Rast P."/>
            <person name="Oberbeckmann S."/>
            <person name="Bunk B."/>
            <person name="Jeske O."/>
            <person name="Meyerdierks A."/>
            <person name="Storesund J.E."/>
            <person name="Kallscheuer N."/>
            <person name="Luecker S."/>
            <person name="Lage O.M."/>
            <person name="Pohl T."/>
            <person name="Merkel B.J."/>
            <person name="Hornburger P."/>
            <person name="Mueller R.-W."/>
            <person name="Bruemmer F."/>
            <person name="Labrenz M."/>
            <person name="Spormann A.M."/>
            <person name="Op den Camp H."/>
            <person name="Overmann J."/>
            <person name="Amann R."/>
            <person name="Jetten M.S.M."/>
            <person name="Mascher T."/>
            <person name="Medema M.H."/>
            <person name="Devos D.P."/>
            <person name="Kaster A.-K."/>
            <person name="Ovreas L."/>
            <person name="Rohde M."/>
            <person name="Galperin M.Y."/>
            <person name="Jogler C."/>
        </authorList>
    </citation>
    <scope>NUCLEOTIDE SEQUENCE [LARGE SCALE GENOMIC DNA]</scope>
    <source>
        <strain evidence="1 2">Pan189</strain>
    </source>
</reference>
<sequence>MESESLQPLKDSLKEWVESDVAEFELAVLLGLVGPSGEEFRRRKWVWWSNNPIGNGLHAMLATLVEAKVLEYDEESERYRFNEQFNLNE</sequence>
<proteinExistence type="predicted"/>
<evidence type="ECO:0000313" key="1">
    <source>
        <dbReference type="EMBL" id="QDT38507.1"/>
    </source>
</evidence>
<dbReference type="EMBL" id="CP036268">
    <property type="protein sequence ID" value="QDT38507.1"/>
    <property type="molecule type" value="Genomic_DNA"/>
</dbReference>
<keyword evidence="2" id="KW-1185">Reference proteome</keyword>
<evidence type="ECO:0000313" key="2">
    <source>
        <dbReference type="Proteomes" id="UP000317318"/>
    </source>
</evidence>
<organism evidence="1 2">
    <name type="scientific">Stratiformator vulcanicus</name>
    <dbReference type="NCBI Taxonomy" id="2527980"/>
    <lineage>
        <taxon>Bacteria</taxon>
        <taxon>Pseudomonadati</taxon>
        <taxon>Planctomycetota</taxon>
        <taxon>Planctomycetia</taxon>
        <taxon>Planctomycetales</taxon>
        <taxon>Planctomycetaceae</taxon>
        <taxon>Stratiformator</taxon>
    </lineage>
</organism>
<protein>
    <submittedName>
        <fullName evidence="1">Uncharacterized protein</fullName>
    </submittedName>
</protein>